<dbReference type="EMBL" id="CP038810">
    <property type="protein sequence ID" value="QBZ97781.1"/>
    <property type="molecule type" value="Genomic_DNA"/>
</dbReference>
<evidence type="ECO:0008006" key="4">
    <source>
        <dbReference type="Google" id="ProtNLM"/>
    </source>
</evidence>
<accession>A0A4P7PSA3</accession>
<dbReference type="AlphaFoldDB" id="A0A4P7PSA3"/>
<dbReference type="OrthoDB" id="1370726at2"/>
<proteinExistence type="predicted"/>
<keyword evidence="1" id="KW-0472">Membrane</keyword>
<reference evidence="2 3" key="1">
    <citation type="submission" date="2019-04" db="EMBL/GenBank/DDBJ databases">
        <title>Flavobacterium sp. GS03.</title>
        <authorList>
            <person name="Kim H."/>
        </authorList>
    </citation>
    <scope>NUCLEOTIDE SEQUENCE [LARGE SCALE GENOMIC DNA]</scope>
    <source>
        <strain evidence="2 3">GS03</strain>
    </source>
</reference>
<organism evidence="2 3">
    <name type="scientific">Flavobacterium sangjuense</name>
    <dbReference type="NCBI Taxonomy" id="2518177"/>
    <lineage>
        <taxon>Bacteria</taxon>
        <taxon>Pseudomonadati</taxon>
        <taxon>Bacteroidota</taxon>
        <taxon>Flavobacteriia</taxon>
        <taxon>Flavobacteriales</taxon>
        <taxon>Flavobacteriaceae</taxon>
        <taxon>Flavobacterium</taxon>
    </lineage>
</organism>
<sequence>MNTTKLIGAALIILSLSLAYIGINKIADNTAQIIFLGMKIDVSNESSKQQGYMYIGAAILLFAGGVYTLKSKS</sequence>
<dbReference type="RefSeq" id="WP_136151719.1">
    <property type="nucleotide sequence ID" value="NZ_CP038810.1"/>
</dbReference>
<evidence type="ECO:0000256" key="1">
    <source>
        <dbReference type="SAM" id="Phobius"/>
    </source>
</evidence>
<protein>
    <recommendedName>
        <fullName evidence="4">DUF3185 family protein</fullName>
    </recommendedName>
</protein>
<gene>
    <name evidence="2" type="ORF">GS03_01279</name>
</gene>
<feature type="transmembrane region" description="Helical" evidence="1">
    <location>
        <begin position="51"/>
        <end position="69"/>
    </location>
</feature>
<keyword evidence="1" id="KW-1133">Transmembrane helix</keyword>
<keyword evidence="3" id="KW-1185">Reference proteome</keyword>
<evidence type="ECO:0000313" key="2">
    <source>
        <dbReference type="EMBL" id="QBZ97781.1"/>
    </source>
</evidence>
<name>A0A4P7PSA3_9FLAO</name>
<keyword evidence="1" id="KW-0812">Transmembrane</keyword>
<dbReference type="KEGG" id="fsn:GS03_01279"/>
<evidence type="ECO:0000313" key="3">
    <source>
        <dbReference type="Proteomes" id="UP000296862"/>
    </source>
</evidence>
<dbReference type="Proteomes" id="UP000296862">
    <property type="component" value="Chromosome"/>
</dbReference>